<comment type="subcellular location">
    <subcellularLocation>
        <location evidence="1">Nucleus</location>
    </subcellularLocation>
</comment>
<dbReference type="GeneID" id="19460978"/>
<sequence>MPKRKAKNDTIEGDVETPRRSSRTPSKQVKAQSTPTEVSPPPAKKSKKGKSSKTEAKEPKEAEDLDLKKDKKEAKNEKASKEKDTTPPAVEDGSKAKAPSGGRQYWLMKAEPEPRMEKGHDISFSIDDLAAKSEPEPWDGIRNFAARNNLRAMKKGDLAFFYHSSCKVPAIVGIMEIVKEHSPDLSAHDSSKPYYDPKSSPDDPKWSVVHVVFRQKLDTPITLKELKDWRAEKSHPLQNMQMLAQSRMSVSKVSAAEWEFLVGQMKDRGDVIQQ</sequence>
<dbReference type="InterPro" id="IPR002740">
    <property type="entry name" value="EVE_domain"/>
</dbReference>
<dbReference type="InterPro" id="IPR015947">
    <property type="entry name" value="PUA-like_sf"/>
</dbReference>
<dbReference type="InterPro" id="IPR047197">
    <property type="entry name" value="THYN1-like_EVE"/>
</dbReference>
<dbReference type="Proteomes" id="UP000016922">
    <property type="component" value="Unassembled WGS sequence"/>
</dbReference>
<dbReference type="CDD" id="cd21133">
    <property type="entry name" value="EVE"/>
    <property type="match status" value="1"/>
</dbReference>
<gene>
    <name evidence="7" type="ORF">GLAREA_01920</name>
</gene>
<evidence type="ECO:0000256" key="2">
    <source>
        <dbReference type="ARBA" id="ARBA00014654"/>
    </source>
</evidence>
<dbReference type="SUPFAM" id="SSF88697">
    <property type="entry name" value="PUA domain-like"/>
    <property type="match status" value="1"/>
</dbReference>
<evidence type="ECO:0000256" key="1">
    <source>
        <dbReference type="ARBA" id="ARBA00004123"/>
    </source>
</evidence>
<organism evidence="7 8">
    <name type="scientific">Glarea lozoyensis (strain ATCC 20868 / MF5171)</name>
    <dbReference type="NCBI Taxonomy" id="1116229"/>
    <lineage>
        <taxon>Eukaryota</taxon>
        <taxon>Fungi</taxon>
        <taxon>Dikarya</taxon>
        <taxon>Ascomycota</taxon>
        <taxon>Pezizomycotina</taxon>
        <taxon>Leotiomycetes</taxon>
        <taxon>Helotiales</taxon>
        <taxon>Helotiaceae</taxon>
        <taxon>Glarea</taxon>
    </lineage>
</organism>
<dbReference type="KEGG" id="glz:GLAREA_01920"/>
<protein>
    <recommendedName>
        <fullName evidence="2">Thymocyte nuclear protein 1</fullName>
    </recommendedName>
</protein>
<feature type="compositionally biased region" description="Polar residues" evidence="5">
    <location>
        <begin position="23"/>
        <end position="37"/>
    </location>
</feature>
<keyword evidence="3" id="KW-0597">Phosphoprotein</keyword>
<dbReference type="RefSeq" id="XP_008087327.1">
    <property type="nucleotide sequence ID" value="XM_008089136.1"/>
</dbReference>
<evidence type="ECO:0000313" key="8">
    <source>
        <dbReference type="Proteomes" id="UP000016922"/>
    </source>
</evidence>
<evidence type="ECO:0000313" key="7">
    <source>
        <dbReference type="EMBL" id="EPE26008.1"/>
    </source>
</evidence>
<dbReference type="GO" id="GO:0005634">
    <property type="term" value="C:nucleus"/>
    <property type="evidence" value="ECO:0007669"/>
    <property type="project" value="UniProtKB-SubCell"/>
</dbReference>
<feature type="region of interest" description="Disordered" evidence="5">
    <location>
        <begin position="1"/>
        <end position="114"/>
    </location>
</feature>
<dbReference type="AlphaFoldDB" id="S3DHE6"/>
<dbReference type="EMBL" id="KE145371">
    <property type="protein sequence ID" value="EPE26008.1"/>
    <property type="molecule type" value="Genomic_DNA"/>
</dbReference>
<evidence type="ECO:0000256" key="3">
    <source>
        <dbReference type="ARBA" id="ARBA00022553"/>
    </source>
</evidence>
<name>S3DHE6_GLAL2</name>
<dbReference type="OrthoDB" id="41445at2759"/>
<dbReference type="InterPro" id="IPR052181">
    <property type="entry name" value="5hmC_binding"/>
</dbReference>
<dbReference type="OMA" id="TEPEGWD"/>
<dbReference type="eggNOG" id="KOG3383">
    <property type="taxonomic scope" value="Eukaryota"/>
</dbReference>
<dbReference type="PANTHER" id="PTHR14087:SF7">
    <property type="entry name" value="THYMOCYTE NUCLEAR PROTEIN 1"/>
    <property type="match status" value="1"/>
</dbReference>
<dbReference type="Pfam" id="PF01878">
    <property type="entry name" value="EVE"/>
    <property type="match status" value="1"/>
</dbReference>
<dbReference type="HOGENOM" id="CLU_041799_0_1_1"/>
<dbReference type="PANTHER" id="PTHR14087">
    <property type="entry name" value="THYMOCYTE NUCLEAR PROTEIN 1"/>
    <property type="match status" value="1"/>
</dbReference>
<keyword evidence="4" id="KW-0539">Nucleus</keyword>
<evidence type="ECO:0000259" key="6">
    <source>
        <dbReference type="Pfam" id="PF01878"/>
    </source>
</evidence>
<dbReference type="Gene3D" id="3.10.590.10">
    <property type="entry name" value="ph1033 like domains"/>
    <property type="match status" value="1"/>
</dbReference>
<accession>S3DHE6</accession>
<reference evidence="7 8" key="1">
    <citation type="journal article" date="2013" name="BMC Genomics">
        <title>Genomics-driven discovery of the pneumocandin biosynthetic gene cluster in the fungus Glarea lozoyensis.</title>
        <authorList>
            <person name="Chen L."/>
            <person name="Yue Q."/>
            <person name="Zhang X."/>
            <person name="Xiang M."/>
            <person name="Wang C."/>
            <person name="Li S."/>
            <person name="Che Y."/>
            <person name="Ortiz-Lopez F.J."/>
            <person name="Bills G.F."/>
            <person name="Liu X."/>
            <person name="An Z."/>
        </authorList>
    </citation>
    <scope>NUCLEOTIDE SEQUENCE [LARGE SCALE GENOMIC DNA]</scope>
    <source>
        <strain evidence="8">ATCC 20868 / MF5171</strain>
    </source>
</reference>
<evidence type="ECO:0000256" key="5">
    <source>
        <dbReference type="SAM" id="MobiDB-lite"/>
    </source>
</evidence>
<dbReference type="STRING" id="1116229.S3DHE6"/>
<feature type="domain" description="EVE" evidence="6">
    <location>
        <begin position="104"/>
        <end position="262"/>
    </location>
</feature>
<evidence type="ECO:0000256" key="4">
    <source>
        <dbReference type="ARBA" id="ARBA00023242"/>
    </source>
</evidence>
<feature type="compositionally biased region" description="Basic and acidic residues" evidence="5">
    <location>
        <begin position="52"/>
        <end position="85"/>
    </location>
</feature>
<proteinExistence type="predicted"/>
<keyword evidence="8" id="KW-1185">Reference proteome</keyword>
<dbReference type="FunFam" id="3.10.590.10:FF:000003">
    <property type="entry name" value="Thymocyte nuclear protein 1"/>
    <property type="match status" value="1"/>
</dbReference>